<sequence length="62" mass="6398">MTNPQQPELRRSGESPTSKQRTEDTDPTQPPHGGHDKGAGKPTPAGQASPYGPSGKTADDGS</sequence>
<keyword evidence="3" id="KW-1185">Reference proteome</keyword>
<evidence type="ECO:0000313" key="2">
    <source>
        <dbReference type="EMBL" id="KHD75359.1"/>
    </source>
</evidence>
<comment type="caution">
    <text evidence="2">The sequence shown here is derived from an EMBL/GenBank/DDBJ whole genome shotgun (WGS) entry which is preliminary data.</text>
</comment>
<organism evidence="2 3">
    <name type="scientific">Actinoplanes utahensis</name>
    <dbReference type="NCBI Taxonomy" id="1869"/>
    <lineage>
        <taxon>Bacteria</taxon>
        <taxon>Bacillati</taxon>
        <taxon>Actinomycetota</taxon>
        <taxon>Actinomycetes</taxon>
        <taxon>Micromonosporales</taxon>
        <taxon>Micromonosporaceae</taxon>
        <taxon>Actinoplanes</taxon>
    </lineage>
</organism>
<dbReference type="EMBL" id="JRTT01000028">
    <property type="protein sequence ID" value="KHD75359.1"/>
    <property type="molecule type" value="Genomic_DNA"/>
</dbReference>
<dbReference type="AlphaFoldDB" id="A0A0A6UM35"/>
<accession>A0A0A6UM35</accession>
<reference evidence="2 3" key="1">
    <citation type="submission" date="2014-10" db="EMBL/GenBank/DDBJ databases">
        <title>Draft genome sequence of Actinoplanes utahensis NRRL 12052.</title>
        <authorList>
            <person name="Velasco-Bucheli B."/>
            <person name="del Cerro C."/>
            <person name="Hormigo D."/>
            <person name="Garcia J.L."/>
            <person name="Acebal C."/>
            <person name="Arroyo M."/>
            <person name="de la Mata I."/>
        </authorList>
    </citation>
    <scope>NUCLEOTIDE SEQUENCE [LARGE SCALE GENOMIC DNA]</scope>
    <source>
        <strain evidence="2 3">NRRL 12052</strain>
    </source>
</reference>
<protein>
    <submittedName>
        <fullName evidence="2">Uncharacterized protein</fullName>
    </submittedName>
</protein>
<name>A0A0A6UM35_ACTUT</name>
<dbReference type="Proteomes" id="UP000054537">
    <property type="component" value="Unassembled WGS sequence"/>
</dbReference>
<proteinExistence type="predicted"/>
<dbReference type="RefSeq" id="WP_043527606.1">
    <property type="nucleotide sequence ID" value="NZ_BAABKU010000036.1"/>
</dbReference>
<gene>
    <name evidence="2" type="ORF">MB27_23260</name>
</gene>
<evidence type="ECO:0000313" key="3">
    <source>
        <dbReference type="Proteomes" id="UP000054537"/>
    </source>
</evidence>
<feature type="region of interest" description="Disordered" evidence="1">
    <location>
        <begin position="1"/>
        <end position="62"/>
    </location>
</feature>
<dbReference type="OrthoDB" id="3396455at2"/>
<evidence type="ECO:0000256" key="1">
    <source>
        <dbReference type="SAM" id="MobiDB-lite"/>
    </source>
</evidence>